<sequence>MLPTAPSKRRTLAARYFARSKSLVMGEQSRSPGQLPCAHRLGPVLKAGWLKKQRSIMKNWQQRWFVLRGDQLLYYKDKDETKPQGFISLQGTQVTELLPGPEDPGKHRFEISPGGTGEREKVPASPEALLLMASSQRDMEDWVQAIRRVIWAPFGGGTARSSHAHPLEPLPSGNHALCPPLSRTTPLPRDSLAVSPAASRRLAVSSSSPASPPGPQADPGRGIGAFQKYALLPPESCRLCVLASLRPDPCWTLGMCKVVCTVARHGPHALGGHISPLETMSHPLLCLATALPSEPTPGP</sequence>
<protein>
    <recommendedName>
        <fullName evidence="3">PH domain-containing protein</fullName>
    </recommendedName>
</protein>
<dbReference type="GO" id="GO:0005925">
    <property type="term" value="C:focal adhesion"/>
    <property type="evidence" value="ECO:0007669"/>
    <property type="project" value="TreeGrafter"/>
</dbReference>
<name>A0A8C4MWT2_EQUAS</name>
<dbReference type="GO" id="GO:0005096">
    <property type="term" value="F:GTPase activator activity"/>
    <property type="evidence" value="ECO:0007669"/>
    <property type="project" value="UniProtKB-KW"/>
</dbReference>
<dbReference type="FunFam" id="2.30.29.30:FF:000120">
    <property type="entry name" value="rho GTPase-activating protein 22 isoform X1"/>
    <property type="match status" value="1"/>
</dbReference>
<accession>A0A8C4MWT2</accession>
<dbReference type="GO" id="GO:0051056">
    <property type="term" value="P:regulation of small GTPase mediated signal transduction"/>
    <property type="evidence" value="ECO:0007669"/>
    <property type="project" value="UniProtKB-ARBA"/>
</dbReference>
<dbReference type="PANTHER" id="PTHR15228:SF22">
    <property type="entry name" value="RHO GTPASE-ACTIVATING PROTEIN 22"/>
    <property type="match status" value="1"/>
</dbReference>
<keyword evidence="1" id="KW-0343">GTPase activation</keyword>
<evidence type="ECO:0000259" key="3">
    <source>
        <dbReference type="PROSITE" id="PS50003"/>
    </source>
</evidence>
<dbReference type="Gene3D" id="2.30.29.30">
    <property type="entry name" value="Pleckstrin-homology domain (PH domain)/Phosphotyrosine-binding domain (PTB)"/>
    <property type="match status" value="1"/>
</dbReference>
<dbReference type="SMART" id="SM00233">
    <property type="entry name" value="PH"/>
    <property type="match status" value="1"/>
</dbReference>
<feature type="domain" description="PH" evidence="3">
    <location>
        <begin position="43"/>
        <end position="151"/>
    </location>
</feature>
<dbReference type="PANTHER" id="PTHR15228">
    <property type="entry name" value="SPERMATHECAL PHYSIOLOGY VARIANT"/>
    <property type="match status" value="1"/>
</dbReference>
<dbReference type="InterPro" id="IPR001849">
    <property type="entry name" value="PH_domain"/>
</dbReference>
<dbReference type="InterPro" id="IPR011993">
    <property type="entry name" value="PH-like_dom_sf"/>
</dbReference>
<dbReference type="PROSITE" id="PS50003">
    <property type="entry name" value="PH_DOMAIN"/>
    <property type="match status" value="1"/>
</dbReference>
<evidence type="ECO:0000256" key="1">
    <source>
        <dbReference type="ARBA" id="ARBA00022468"/>
    </source>
</evidence>
<feature type="compositionally biased region" description="Low complexity" evidence="2">
    <location>
        <begin position="191"/>
        <end position="209"/>
    </location>
</feature>
<dbReference type="AlphaFoldDB" id="A0A8C4MWT2"/>
<proteinExistence type="predicted"/>
<dbReference type="Ensembl" id="ENSEAST00005031025.1">
    <property type="protein sequence ID" value="ENSEASP00005028558.1"/>
    <property type="gene ID" value="ENSEASG00005019423.1"/>
</dbReference>
<reference evidence="4" key="1">
    <citation type="submission" date="2023-03" db="UniProtKB">
        <authorList>
            <consortium name="Ensembl"/>
        </authorList>
    </citation>
    <scope>IDENTIFICATION</scope>
</reference>
<dbReference type="Pfam" id="PF00169">
    <property type="entry name" value="PH"/>
    <property type="match status" value="1"/>
</dbReference>
<evidence type="ECO:0000256" key="2">
    <source>
        <dbReference type="SAM" id="MobiDB-lite"/>
    </source>
</evidence>
<evidence type="ECO:0000313" key="4">
    <source>
        <dbReference type="Ensembl" id="ENSEASP00005028558.1"/>
    </source>
</evidence>
<feature type="region of interest" description="Disordered" evidence="2">
    <location>
        <begin position="175"/>
        <end position="222"/>
    </location>
</feature>
<organism evidence="4">
    <name type="scientific">Equus asinus asinus</name>
    <dbReference type="NCBI Taxonomy" id="83772"/>
    <lineage>
        <taxon>Eukaryota</taxon>
        <taxon>Metazoa</taxon>
        <taxon>Chordata</taxon>
        <taxon>Craniata</taxon>
        <taxon>Vertebrata</taxon>
        <taxon>Euteleostomi</taxon>
        <taxon>Mammalia</taxon>
        <taxon>Eutheria</taxon>
        <taxon>Laurasiatheria</taxon>
        <taxon>Perissodactyla</taxon>
        <taxon>Equidae</taxon>
        <taxon>Equus</taxon>
    </lineage>
</organism>
<dbReference type="SUPFAM" id="SSF50729">
    <property type="entry name" value="PH domain-like"/>
    <property type="match status" value="1"/>
</dbReference>
<dbReference type="InterPro" id="IPR051025">
    <property type="entry name" value="RhoGAP"/>
</dbReference>